<keyword evidence="2 4" id="KW-0238">DNA-binding</keyword>
<dbReference type="Pfam" id="PF00440">
    <property type="entry name" value="TetR_N"/>
    <property type="match status" value="1"/>
</dbReference>
<dbReference type="InterPro" id="IPR001647">
    <property type="entry name" value="HTH_TetR"/>
</dbReference>
<comment type="caution">
    <text evidence="6">The sequence shown here is derived from an EMBL/GenBank/DDBJ whole genome shotgun (WGS) entry which is preliminary data.</text>
</comment>
<evidence type="ECO:0000256" key="1">
    <source>
        <dbReference type="ARBA" id="ARBA00023015"/>
    </source>
</evidence>
<dbReference type="SUPFAM" id="SSF46689">
    <property type="entry name" value="Homeodomain-like"/>
    <property type="match status" value="1"/>
</dbReference>
<dbReference type="PROSITE" id="PS50977">
    <property type="entry name" value="HTH_TETR_2"/>
    <property type="match status" value="1"/>
</dbReference>
<dbReference type="PANTHER" id="PTHR47506">
    <property type="entry name" value="TRANSCRIPTIONAL REGULATORY PROTEIN"/>
    <property type="match status" value="1"/>
</dbReference>
<evidence type="ECO:0000259" key="5">
    <source>
        <dbReference type="PROSITE" id="PS50977"/>
    </source>
</evidence>
<keyword evidence="7" id="KW-1185">Reference proteome</keyword>
<evidence type="ECO:0000313" key="6">
    <source>
        <dbReference type="EMBL" id="GAA4129531.1"/>
    </source>
</evidence>
<reference evidence="7" key="1">
    <citation type="journal article" date="2019" name="Int. J. Syst. Evol. Microbiol.">
        <title>The Global Catalogue of Microorganisms (GCM) 10K type strain sequencing project: providing services to taxonomists for standard genome sequencing and annotation.</title>
        <authorList>
            <consortium name="The Broad Institute Genomics Platform"/>
            <consortium name="The Broad Institute Genome Sequencing Center for Infectious Disease"/>
            <person name="Wu L."/>
            <person name="Ma J."/>
        </authorList>
    </citation>
    <scope>NUCLEOTIDE SEQUENCE [LARGE SCALE GENOMIC DNA]</scope>
    <source>
        <strain evidence="7">JCM 16703</strain>
    </source>
</reference>
<dbReference type="Gene3D" id="1.10.10.60">
    <property type="entry name" value="Homeodomain-like"/>
    <property type="match status" value="1"/>
</dbReference>
<dbReference type="Proteomes" id="UP001501495">
    <property type="component" value="Unassembled WGS sequence"/>
</dbReference>
<dbReference type="PANTHER" id="PTHR47506:SF6">
    <property type="entry name" value="HTH-TYPE TRANSCRIPTIONAL REPRESSOR NEMR"/>
    <property type="match status" value="1"/>
</dbReference>
<keyword evidence="1" id="KW-0805">Transcription regulation</keyword>
<feature type="domain" description="HTH tetR-type" evidence="5">
    <location>
        <begin position="12"/>
        <end position="72"/>
    </location>
</feature>
<evidence type="ECO:0000313" key="7">
    <source>
        <dbReference type="Proteomes" id="UP001501495"/>
    </source>
</evidence>
<evidence type="ECO:0000256" key="2">
    <source>
        <dbReference type="ARBA" id="ARBA00023125"/>
    </source>
</evidence>
<dbReference type="RefSeq" id="WP_344735510.1">
    <property type="nucleotide sequence ID" value="NZ_BAAAZH010000036.1"/>
</dbReference>
<protein>
    <submittedName>
        <fullName evidence="6">TetR/AcrR family transcriptional regulator</fullName>
    </submittedName>
</protein>
<evidence type="ECO:0000256" key="3">
    <source>
        <dbReference type="ARBA" id="ARBA00023163"/>
    </source>
</evidence>
<feature type="DNA-binding region" description="H-T-H motif" evidence="4">
    <location>
        <begin position="35"/>
        <end position="54"/>
    </location>
</feature>
<gene>
    <name evidence="6" type="ORF">GCM10022215_42160</name>
</gene>
<keyword evidence="3" id="KW-0804">Transcription</keyword>
<proteinExistence type="predicted"/>
<dbReference type="InterPro" id="IPR009057">
    <property type="entry name" value="Homeodomain-like_sf"/>
</dbReference>
<dbReference type="Gene3D" id="1.10.357.10">
    <property type="entry name" value="Tetracycline Repressor, domain 2"/>
    <property type="match status" value="1"/>
</dbReference>
<dbReference type="EMBL" id="BAAAZH010000036">
    <property type="protein sequence ID" value="GAA4129531.1"/>
    <property type="molecule type" value="Genomic_DNA"/>
</dbReference>
<sequence>MPVSSGPTRRGAARRAELLDGLIEVMLREGFAGLSLDDLAARLQCSKSTLYAVAASKEQLIAAAVREFFRRATERVEARAAAEPDATERIRAYLDAIAAELAPATPTFLADVDAFAPTREIYDRNTSAAAARVADLVAAAARPGRPVDAAFVGAVAAAVMPAIQHGRLGWGAPHDHAAAYSALADLILAGLVGAPRR</sequence>
<name>A0ABP7Y1Y2_9ACTN</name>
<organism evidence="6 7">
    <name type="scientific">Nocardioides fonticola</name>
    <dbReference type="NCBI Taxonomy" id="450363"/>
    <lineage>
        <taxon>Bacteria</taxon>
        <taxon>Bacillati</taxon>
        <taxon>Actinomycetota</taxon>
        <taxon>Actinomycetes</taxon>
        <taxon>Propionibacteriales</taxon>
        <taxon>Nocardioidaceae</taxon>
        <taxon>Nocardioides</taxon>
    </lineage>
</organism>
<evidence type="ECO:0000256" key="4">
    <source>
        <dbReference type="PROSITE-ProRule" id="PRU00335"/>
    </source>
</evidence>
<accession>A0ABP7Y1Y2</accession>